<dbReference type="AlphaFoldDB" id="A0AAD5Y8C9"/>
<feature type="region of interest" description="Disordered" evidence="1">
    <location>
        <begin position="1"/>
        <end position="43"/>
    </location>
</feature>
<comment type="caution">
    <text evidence="2">The sequence shown here is derived from an EMBL/GenBank/DDBJ whole genome shotgun (WGS) entry which is preliminary data.</text>
</comment>
<name>A0AAD5Y8C9_9APHY</name>
<sequence>MSYYASMHPPVDPPTPVLTFPVSSSRDEPYTAYPSSSSSQRYDPLRMLAPPPPFPPLDPAYAQYAVKRRRQIFPGILEDGCLTIGHKFVDIYLERVARAPNDRHTHRLEPDNFFGEKRREYQSVADLLGIRQPLSQKQNDCIFTLAALKVFHTPHHPAHFTFWGKEACKKTAEKVQNILNMSPCPISAPFGWLGITENVWLVDGIQAISFPPRPATKKPNGMTLRKRKAREISKDEGDAAAPSLIDHALNGYEQPLLLSHPTWLDAAGGECAATQCCCECYADYDWFEWGCKEQGSKDGTNLRVVIGRWCRVRTALPVSSHCSFTLEHAGIPLVPYWGQ</sequence>
<evidence type="ECO:0000313" key="2">
    <source>
        <dbReference type="EMBL" id="KAJ3474780.1"/>
    </source>
</evidence>
<dbReference type="Proteomes" id="UP001212997">
    <property type="component" value="Unassembled WGS sequence"/>
</dbReference>
<protein>
    <submittedName>
        <fullName evidence="2">Uncharacterized protein</fullName>
    </submittedName>
</protein>
<gene>
    <name evidence="2" type="ORF">NLI96_g12258</name>
</gene>
<evidence type="ECO:0000256" key="1">
    <source>
        <dbReference type="SAM" id="MobiDB-lite"/>
    </source>
</evidence>
<evidence type="ECO:0000313" key="3">
    <source>
        <dbReference type="Proteomes" id="UP001212997"/>
    </source>
</evidence>
<reference evidence="2" key="1">
    <citation type="submission" date="2022-07" db="EMBL/GenBank/DDBJ databases">
        <title>Genome Sequence of Physisporinus lineatus.</title>
        <authorList>
            <person name="Buettner E."/>
        </authorList>
    </citation>
    <scope>NUCLEOTIDE SEQUENCE</scope>
    <source>
        <strain evidence="2">VT162</strain>
    </source>
</reference>
<accession>A0AAD5Y8C9</accession>
<organism evidence="2 3">
    <name type="scientific">Meripilus lineatus</name>
    <dbReference type="NCBI Taxonomy" id="2056292"/>
    <lineage>
        <taxon>Eukaryota</taxon>
        <taxon>Fungi</taxon>
        <taxon>Dikarya</taxon>
        <taxon>Basidiomycota</taxon>
        <taxon>Agaricomycotina</taxon>
        <taxon>Agaricomycetes</taxon>
        <taxon>Polyporales</taxon>
        <taxon>Meripilaceae</taxon>
        <taxon>Meripilus</taxon>
    </lineage>
</organism>
<proteinExistence type="predicted"/>
<keyword evidence="3" id="KW-1185">Reference proteome</keyword>
<dbReference type="EMBL" id="JANAWD010000984">
    <property type="protein sequence ID" value="KAJ3474780.1"/>
    <property type="molecule type" value="Genomic_DNA"/>
</dbReference>